<dbReference type="RefSeq" id="WP_002769732.1">
    <property type="nucleotide sequence ID" value="NZ_JQDG01000002.1"/>
</dbReference>
<reference evidence="1 2" key="1">
    <citation type="submission" date="2019-10" db="EMBL/GenBank/DDBJ databases">
        <title>Extracellular Electron Transfer in a Candidatus Methanoperedens spp. Enrichment Culture.</title>
        <authorList>
            <person name="Berger S."/>
            <person name="Rangel Shaw D."/>
            <person name="Berben T."/>
            <person name="In 'T Zandt M."/>
            <person name="Frank J."/>
            <person name="Reimann J."/>
            <person name="Jetten M.S.M."/>
            <person name="Welte C.U."/>
        </authorList>
    </citation>
    <scope>NUCLEOTIDE SEQUENCE [LARGE SCALE GENOMIC DNA]</scope>
    <source>
        <strain evidence="1">SB12</strain>
    </source>
</reference>
<name>A0A833H1A7_9LEPT</name>
<evidence type="ECO:0000313" key="1">
    <source>
        <dbReference type="EMBL" id="KAB2932207.1"/>
    </source>
</evidence>
<evidence type="ECO:0000313" key="2">
    <source>
        <dbReference type="Proteomes" id="UP000460298"/>
    </source>
</evidence>
<comment type="caution">
    <text evidence="1">The sequence shown here is derived from an EMBL/GenBank/DDBJ whole genome shotgun (WGS) entry which is preliminary data.</text>
</comment>
<accession>A0A833H1A7</accession>
<dbReference type="EMBL" id="WBUI01000010">
    <property type="protein sequence ID" value="KAB2932207.1"/>
    <property type="molecule type" value="Genomic_DNA"/>
</dbReference>
<dbReference type="AlphaFoldDB" id="A0A833H1A7"/>
<organism evidence="1 2">
    <name type="scientific">Leptonema illini</name>
    <dbReference type="NCBI Taxonomy" id="183"/>
    <lineage>
        <taxon>Bacteria</taxon>
        <taxon>Pseudomonadati</taxon>
        <taxon>Spirochaetota</taxon>
        <taxon>Spirochaetia</taxon>
        <taxon>Leptospirales</taxon>
        <taxon>Leptospiraceae</taxon>
        <taxon>Leptonema</taxon>
    </lineage>
</organism>
<sequence>MTAAELFAYANVLAVKNGFSPIAEQQPEKDPNLVLPGDRLVLPDGRLLQVGPGQYIYDIAAKEYRRDMARIGILERQVDVLKGVYAGEKKPEIKQAILQRADDIKRLAVTPKSRQRYAAVQASLRELGFAIP</sequence>
<proteinExistence type="predicted"/>
<protein>
    <submittedName>
        <fullName evidence="1">Uncharacterized protein</fullName>
    </submittedName>
</protein>
<gene>
    <name evidence="1" type="ORF">F9K24_11425</name>
</gene>
<dbReference type="Proteomes" id="UP000460298">
    <property type="component" value="Unassembled WGS sequence"/>
</dbReference>